<dbReference type="PRINTS" id="PR00237">
    <property type="entry name" value="GPCRRHODOPSN"/>
</dbReference>
<name>A0A4W4DNC9_ELEEL</name>
<evidence type="ECO:0000256" key="1">
    <source>
        <dbReference type="ARBA" id="ARBA00004651"/>
    </source>
</evidence>
<evidence type="ECO:0000313" key="16">
    <source>
        <dbReference type="Ensembl" id="ENSEEEP00000000636.2"/>
    </source>
</evidence>
<keyword evidence="17" id="KW-1185">Reference proteome</keyword>
<evidence type="ECO:0000256" key="10">
    <source>
        <dbReference type="ARBA" id="ARBA00023170"/>
    </source>
</evidence>
<comment type="similarity">
    <text evidence="13">Belongs to the G-protein coupled receptor 1 family.</text>
</comment>
<reference evidence="17" key="2">
    <citation type="journal article" date="2017" name="Sci. Adv.">
        <title>A tail of two voltages: Proteomic comparison of the three electric organs of the electric eel.</title>
        <authorList>
            <person name="Traeger L.L."/>
            <person name="Sabat G."/>
            <person name="Barrett-Wilt G.A."/>
            <person name="Wells G.B."/>
            <person name="Sussman M.R."/>
        </authorList>
    </citation>
    <scope>NUCLEOTIDE SEQUENCE [LARGE SCALE GENOMIC DNA]</scope>
</reference>
<comment type="subcellular location">
    <subcellularLocation>
        <location evidence="1 14">Cell membrane</location>
        <topology evidence="1 14">Multi-pass membrane protein</topology>
    </subcellularLocation>
</comment>
<dbReference type="SUPFAM" id="SSF81321">
    <property type="entry name" value="Family A G protein-coupled receptor-like"/>
    <property type="match status" value="1"/>
</dbReference>
<keyword evidence="3 14" id="KW-0716">Sensory transduction</keyword>
<dbReference type="PRINTS" id="PR00245">
    <property type="entry name" value="OLFACTORYR"/>
</dbReference>
<protein>
    <recommendedName>
        <fullName evidence="14">Olfactory receptor</fullName>
    </recommendedName>
</protein>
<dbReference type="InterPro" id="IPR000276">
    <property type="entry name" value="GPCR_Rhodpsn"/>
</dbReference>
<keyword evidence="8 14" id="KW-0472">Membrane</keyword>
<keyword evidence="6 14" id="KW-1133">Transmembrane helix</keyword>
<keyword evidence="7 13" id="KW-0297">G-protein coupled receptor</keyword>
<keyword evidence="9" id="KW-1015">Disulfide bond</keyword>
<feature type="domain" description="G-protein coupled receptors family 1 profile" evidence="15">
    <location>
        <begin position="44"/>
        <end position="296"/>
    </location>
</feature>
<reference evidence="16" key="5">
    <citation type="submission" date="2025-09" db="UniProtKB">
        <authorList>
            <consortium name="Ensembl"/>
        </authorList>
    </citation>
    <scope>IDENTIFICATION</scope>
</reference>
<dbReference type="GO" id="GO:0004984">
    <property type="term" value="F:olfactory receptor activity"/>
    <property type="evidence" value="ECO:0007669"/>
    <property type="project" value="InterPro"/>
</dbReference>
<reference evidence="17" key="1">
    <citation type="journal article" date="2014" name="Science">
        <title>Nonhuman genetics. Genomic basis for the convergent evolution of electric organs.</title>
        <authorList>
            <person name="Gallant J.R."/>
            <person name="Traeger L.L."/>
            <person name="Volkening J.D."/>
            <person name="Moffett H."/>
            <person name="Chen P.H."/>
            <person name="Novina C.D."/>
            <person name="Phillips G.N.Jr."/>
            <person name="Anand R."/>
            <person name="Wells G.B."/>
            <person name="Pinch M."/>
            <person name="Guth R."/>
            <person name="Unguez G.A."/>
            <person name="Albert J.S."/>
            <person name="Zakon H.H."/>
            <person name="Samanta M.P."/>
            <person name="Sussman M.R."/>
        </authorList>
    </citation>
    <scope>NUCLEOTIDE SEQUENCE [LARGE SCALE GENOMIC DNA]</scope>
</reference>
<dbReference type="Ensembl" id="ENSEEET00000000651.2">
    <property type="protein sequence ID" value="ENSEEEP00000000636.2"/>
    <property type="gene ID" value="ENSEEEG00000025290.1"/>
</dbReference>
<keyword evidence="2 14" id="KW-1003">Cell membrane</keyword>
<evidence type="ECO:0000256" key="4">
    <source>
        <dbReference type="ARBA" id="ARBA00022692"/>
    </source>
</evidence>
<dbReference type="PROSITE" id="PS50262">
    <property type="entry name" value="G_PROTEIN_RECEP_F1_2"/>
    <property type="match status" value="1"/>
</dbReference>
<dbReference type="GeneTree" id="ENSGT00940000161369"/>
<keyword evidence="4 13" id="KW-0812">Transmembrane</keyword>
<dbReference type="GO" id="GO:0004930">
    <property type="term" value="F:G protein-coupled receptor activity"/>
    <property type="evidence" value="ECO:0007669"/>
    <property type="project" value="UniProtKB-KW"/>
</dbReference>
<organism evidence="16 17">
    <name type="scientific">Electrophorus electricus</name>
    <name type="common">Electric eel</name>
    <name type="synonym">Gymnotus electricus</name>
    <dbReference type="NCBI Taxonomy" id="8005"/>
    <lineage>
        <taxon>Eukaryota</taxon>
        <taxon>Metazoa</taxon>
        <taxon>Chordata</taxon>
        <taxon>Craniata</taxon>
        <taxon>Vertebrata</taxon>
        <taxon>Euteleostomi</taxon>
        <taxon>Actinopterygii</taxon>
        <taxon>Neopterygii</taxon>
        <taxon>Teleostei</taxon>
        <taxon>Ostariophysi</taxon>
        <taxon>Gymnotiformes</taxon>
        <taxon>Gymnotoidei</taxon>
        <taxon>Gymnotidae</taxon>
        <taxon>Electrophorus</taxon>
    </lineage>
</organism>
<dbReference type="PROSITE" id="PS00237">
    <property type="entry name" value="G_PROTEIN_RECEP_F1_1"/>
    <property type="match status" value="1"/>
</dbReference>
<dbReference type="Proteomes" id="UP000314983">
    <property type="component" value="Chromosome 15"/>
</dbReference>
<dbReference type="AlphaFoldDB" id="A0A4W4DNC9"/>
<keyword evidence="12 13" id="KW-0807">Transducer</keyword>
<feature type="transmembrane region" description="Helical" evidence="14">
    <location>
        <begin position="143"/>
        <end position="164"/>
    </location>
</feature>
<sequence length="322" mass="36739">VMDQHTNSTAITEFFLLGFPDVHREYYTAVGSLLLLLYLTIIGGNIFIIAFVSYEKSLHKPCYLIFCSLALVDIAYGTTTMPKTIAKYLLKDETMPFHACFIQMFFVHYCGTVTSFIMFLMATDRFIAICNPLRYPALVTNHSTAIACLLTWVLPIPLLTALVLKTIAEHYCDSNVIEQCFCDHNSIVKIACGDFRHAKLLAFCTFMSVLLFPLFFIILSYIAIIITVLKISNAQAMHKAFSTCSLHPQLLIICLYYLPQCAVYITDVKVQMNIANHIMVIMWYSLFPPLVNPMIFCFRTKEIQESVMMKLRKIHNDQLKAP</sequence>
<dbReference type="InterPro" id="IPR050939">
    <property type="entry name" value="Olfactory_GPCR1"/>
</dbReference>
<feature type="transmembrane region" description="Helical" evidence="14">
    <location>
        <begin position="240"/>
        <end position="258"/>
    </location>
</feature>
<dbReference type="InterPro" id="IPR000725">
    <property type="entry name" value="Olfact_rcpt"/>
</dbReference>
<feature type="transmembrane region" description="Helical" evidence="14">
    <location>
        <begin position="63"/>
        <end position="81"/>
    </location>
</feature>
<evidence type="ECO:0000256" key="2">
    <source>
        <dbReference type="ARBA" id="ARBA00022475"/>
    </source>
</evidence>
<evidence type="ECO:0000256" key="5">
    <source>
        <dbReference type="ARBA" id="ARBA00022725"/>
    </source>
</evidence>
<keyword evidence="11" id="KW-0325">Glycoprotein</keyword>
<reference evidence="16" key="4">
    <citation type="submission" date="2025-08" db="UniProtKB">
        <authorList>
            <consortium name="Ensembl"/>
        </authorList>
    </citation>
    <scope>IDENTIFICATION</scope>
</reference>
<feature type="transmembrane region" description="Helical" evidence="14">
    <location>
        <begin position="101"/>
        <end position="122"/>
    </location>
</feature>
<dbReference type="InterPro" id="IPR017452">
    <property type="entry name" value="GPCR_Rhodpsn_7TM"/>
</dbReference>
<feature type="transmembrane region" description="Helical" evidence="14">
    <location>
        <begin position="278"/>
        <end position="298"/>
    </location>
</feature>
<evidence type="ECO:0000256" key="14">
    <source>
        <dbReference type="RuleBase" id="RU363047"/>
    </source>
</evidence>
<proteinExistence type="inferred from homology"/>
<keyword evidence="5 14" id="KW-0552">Olfaction</keyword>
<keyword evidence="10 13" id="KW-0675">Receptor</keyword>
<dbReference type="Gene3D" id="1.20.1070.10">
    <property type="entry name" value="Rhodopsin 7-helix transmembrane proteins"/>
    <property type="match status" value="1"/>
</dbReference>
<evidence type="ECO:0000256" key="7">
    <source>
        <dbReference type="ARBA" id="ARBA00023040"/>
    </source>
</evidence>
<evidence type="ECO:0000256" key="13">
    <source>
        <dbReference type="RuleBase" id="RU000688"/>
    </source>
</evidence>
<dbReference type="PANTHER" id="PTHR24242">
    <property type="entry name" value="G-PROTEIN COUPLED RECEPTOR"/>
    <property type="match status" value="1"/>
</dbReference>
<dbReference type="GO" id="GO:0005886">
    <property type="term" value="C:plasma membrane"/>
    <property type="evidence" value="ECO:0007669"/>
    <property type="project" value="UniProtKB-SubCell"/>
</dbReference>
<evidence type="ECO:0000259" key="15">
    <source>
        <dbReference type="PROSITE" id="PS50262"/>
    </source>
</evidence>
<evidence type="ECO:0000256" key="12">
    <source>
        <dbReference type="ARBA" id="ARBA00023224"/>
    </source>
</evidence>
<evidence type="ECO:0000256" key="9">
    <source>
        <dbReference type="ARBA" id="ARBA00023157"/>
    </source>
</evidence>
<evidence type="ECO:0000256" key="8">
    <source>
        <dbReference type="ARBA" id="ARBA00023136"/>
    </source>
</evidence>
<feature type="transmembrane region" description="Helical" evidence="14">
    <location>
        <begin position="200"/>
        <end position="228"/>
    </location>
</feature>
<dbReference type="PANTHER" id="PTHR24242:SF359">
    <property type="entry name" value="ODORANT RECEPTOR-RELATED"/>
    <property type="match status" value="1"/>
</dbReference>
<evidence type="ECO:0000256" key="11">
    <source>
        <dbReference type="ARBA" id="ARBA00023180"/>
    </source>
</evidence>
<accession>A0A4W4DNC9</accession>
<evidence type="ECO:0000313" key="17">
    <source>
        <dbReference type="Proteomes" id="UP000314983"/>
    </source>
</evidence>
<reference evidence="16" key="3">
    <citation type="submission" date="2020-05" db="EMBL/GenBank/DDBJ databases">
        <title>Electrophorus electricus (electric eel) genome, fEleEle1, primary haplotype.</title>
        <authorList>
            <person name="Myers G."/>
            <person name="Meyer A."/>
            <person name="Fedrigo O."/>
            <person name="Formenti G."/>
            <person name="Rhie A."/>
            <person name="Tracey A."/>
            <person name="Sims Y."/>
            <person name="Jarvis E.D."/>
        </authorList>
    </citation>
    <scope>NUCLEOTIDE SEQUENCE [LARGE SCALE GENOMIC DNA]</scope>
</reference>
<dbReference type="FunFam" id="1.20.1070.10:FF:000024">
    <property type="entry name" value="Olfactory receptor"/>
    <property type="match status" value="1"/>
</dbReference>
<evidence type="ECO:0000256" key="6">
    <source>
        <dbReference type="ARBA" id="ARBA00022989"/>
    </source>
</evidence>
<evidence type="ECO:0000256" key="3">
    <source>
        <dbReference type="ARBA" id="ARBA00022606"/>
    </source>
</evidence>
<dbReference type="Pfam" id="PF13853">
    <property type="entry name" value="7tm_4"/>
    <property type="match status" value="1"/>
</dbReference>
<feature type="transmembrane region" description="Helical" evidence="14">
    <location>
        <begin position="26"/>
        <end position="51"/>
    </location>
</feature>